<keyword evidence="3" id="KW-1185">Reference proteome</keyword>
<evidence type="ECO:0000313" key="3">
    <source>
        <dbReference type="Proteomes" id="UP000715095"/>
    </source>
</evidence>
<keyword evidence="1" id="KW-0732">Signal</keyword>
<accession>A0ABS2DV72</accession>
<dbReference type="Proteomes" id="UP000715095">
    <property type="component" value="Unassembled WGS sequence"/>
</dbReference>
<reference evidence="2 3" key="1">
    <citation type="journal article" date="2021" name="Sci. Rep.">
        <title>The distribution of antibiotic resistance genes in chicken gut microbiota commensals.</title>
        <authorList>
            <person name="Juricova H."/>
            <person name="Matiasovicova J."/>
            <person name="Kubasova T."/>
            <person name="Cejkova D."/>
            <person name="Rychlik I."/>
        </authorList>
    </citation>
    <scope>NUCLEOTIDE SEQUENCE [LARGE SCALE GENOMIC DNA]</scope>
    <source>
        <strain evidence="2 3">An829</strain>
    </source>
</reference>
<proteinExistence type="predicted"/>
<feature type="chain" id="PRO_5046502518" evidence="1">
    <location>
        <begin position="25"/>
        <end position="44"/>
    </location>
</feature>
<feature type="non-terminal residue" evidence="2">
    <location>
        <position position="44"/>
    </location>
</feature>
<evidence type="ECO:0000256" key="1">
    <source>
        <dbReference type="SAM" id="SignalP"/>
    </source>
</evidence>
<comment type="caution">
    <text evidence="2">The sequence shown here is derived from an EMBL/GenBank/DDBJ whole genome shotgun (WGS) entry which is preliminary data.</text>
</comment>
<protein>
    <submittedName>
        <fullName evidence="2">Cytochrome c3</fullName>
    </submittedName>
</protein>
<dbReference type="EMBL" id="JACJJC010000210">
    <property type="protein sequence ID" value="MBM6705213.1"/>
    <property type="molecule type" value="Genomic_DNA"/>
</dbReference>
<organism evidence="2 3">
    <name type="scientific">Sutterella massiliensis</name>
    <dbReference type="NCBI Taxonomy" id="1816689"/>
    <lineage>
        <taxon>Bacteria</taxon>
        <taxon>Pseudomonadati</taxon>
        <taxon>Pseudomonadota</taxon>
        <taxon>Betaproteobacteria</taxon>
        <taxon>Burkholderiales</taxon>
        <taxon>Sutterellaceae</taxon>
        <taxon>Sutterella</taxon>
    </lineage>
</organism>
<gene>
    <name evidence="2" type="ORF">H6A60_12130</name>
</gene>
<evidence type="ECO:0000313" key="2">
    <source>
        <dbReference type="EMBL" id="MBM6705213.1"/>
    </source>
</evidence>
<feature type="signal peptide" evidence="1">
    <location>
        <begin position="1"/>
        <end position="24"/>
    </location>
</feature>
<sequence>MKTKYAVLFAGIFSAMLLAGTASAAETFLADKHAAAGMKCESCH</sequence>
<name>A0ABS2DV72_9BURK</name>